<evidence type="ECO:0000256" key="1">
    <source>
        <dbReference type="ARBA" id="ARBA00004141"/>
    </source>
</evidence>
<dbReference type="CDD" id="cd15904">
    <property type="entry name" value="TSPO_MBR"/>
    <property type="match status" value="1"/>
</dbReference>
<dbReference type="RefSeq" id="WP_187577167.1">
    <property type="nucleotide sequence ID" value="NZ_CP060713.1"/>
</dbReference>
<dbReference type="AlphaFoldDB" id="A0A7G9R6V2"/>
<evidence type="ECO:0000256" key="5">
    <source>
        <dbReference type="ARBA" id="ARBA00023136"/>
    </source>
</evidence>
<comment type="subcellular location">
    <subcellularLocation>
        <location evidence="1">Membrane</location>
        <topology evidence="1">Multi-pass membrane protein</topology>
    </subcellularLocation>
</comment>
<feature type="transmembrane region" description="Helical" evidence="6">
    <location>
        <begin position="142"/>
        <end position="162"/>
    </location>
</feature>
<dbReference type="PANTHER" id="PTHR10057">
    <property type="entry name" value="PERIPHERAL-TYPE BENZODIAZEPINE RECEPTOR"/>
    <property type="match status" value="1"/>
</dbReference>
<keyword evidence="4 6" id="KW-1133">Transmembrane helix</keyword>
<name>A0A7G9R6V2_9ACTN</name>
<evidence type="ECO:0000256" key="6">
    <source>
        <dbReference type="SAM" id="Phobius"/>
    </source>
</evidence>
<dbReference type="Pfam" id="PF03073">
    <property type="entry name" value="TspO_MBR"/>
    <property type="match status" value="1"/>
</dbReference>
<dbReference type="PANTHER" id="PTHR10057:SF0">
    <property type="entry name" value="TRANSLOCATOR PROTEIN"/>
    <property type="match status" value="1"/>
</dbReference>
<dbReference type="EMBL" id="CP060713">
    <property type="protein sequence ID" value="QNN51327.1"/>
    <property type="molecule type" value="Genomic_DNA"/>
</dbReference>
<evidence type="ECO:0000256" key="3">
    <source>
        <dbReference type="ARBA" id="ARBA00022692"/>
    </source>
</evidence>
<organism evidence="7 8">
    <name type="scientific">Nocardioides mesophilus</name>
    <dbReference type="NCBI Taxonomy" id="433659"/>
    <lineage>
        <taxon>Bacteria</taxon>
        <taxon>Bacillati</taxon>
        <taxon>Actinomycetota</taxon>
        <taxon>Actinomycetes</taxon>
        <taxon>Propionibacteriales</taxon>
        <taxon>Nocardioidaceae</taxon>
        <taxon>Nocardioides</taxon>
    </lineage>
</organism>
<keyword evidence="3 6" id="KW-0812">Transmembrane</keyword>
<evidence type="ECO:0000256" key="2">
    <source>
        <dbReference type="ARBA" id="ARBA00007524"/>
    </source>
</evidence>
<evidence type="ECO:0000313" key="8">
    <source>
        <dbReference type="Proteomes" id="UP000515947"/>
    </source>
</evidence>
<comment type="similarity">
    <text evidence="2">Belongs to the TspO/BZRP family.</text>
</comment>
<dbReference type="PIRSF" id="PIRSF005859">
    <property type="entry name" value="PBR"/>
    <property type="match status" value="1"/>
</dbReference>
<accession>A0A7G9R6V2</accession>
<dbReference type="FunFam" id="1.20.1260.100:FF:000001">
    <property type="entry name" value="translocator protein 2"/>
    <property type="match status" value="1"/>
</dbReference>
<gene>
    <name evidence="7" type="ORF">H9L09_11925</name>
</gene>
<reference evidence="7 8" key="1">
    <citation type="submission" date="2020-08" db="EMBL/GenBank/DDBJ databases">
        <title>Genome sequence of Nocardioides mesophilus KACC 16243T.</title>
        <authorList>
            <person name="Hyun D.-W."/>
            <person name="Bae J.-W."/>
        </authorList>
    </citation>
    <scope>NUCLEOTIDE SEQUENCE [LARGE SCALE GENOMIC DNA]</scope>
    <source>
        <strain evidence="7 8">KACC 16243</strain>
    </source>
</reference>
<keyword evidence="8" id="KW-1185">Reference proteome</keyword>
<dbReference type="GO" id="GO:0016020">
    <property type="term" value="C:membrane"/>
    <property type="evidence" value="ECO:0007669"/>
    <property type="project" value="UniProtKB-SubCell"/>
</dbReference>
<dbReference type="Gene3D" id="1.20.1260.100">
    <property type="entry name" value="TspO/MBR protein"/>
    <property type="match status" value="1"/>
</dbReference>
<dbReference type="InterPro" id="IPR038330">
    <property type="entry name" value="TspO/MBR-related_sf"/>
</dbReference>
<dbReference type="KEGG" id="nmes:H9L09_11925"/>
<evidence type="ECO:0000256" key="4">
    <source>
        <dbReference type="ARBA" id="ARBA00022989"/>
    </source>
</evidence>
<dbReference type="InterPro" id="IPR004307">
    <property type="entry name" value="TspO_MBR"/>
</dbReference>
<dbReference type="GO" id="GO:0033013">
    <property type="term" value="P:tetrapyrrole metabolic process"/>
    <property type="evidence" value="ECO:0007669"/>
    <property type="project" value="UniProtKB-ARBA"/>
</dbReference>
<keyword evidence="5 6" id="KW-0472">Membrane</keyword>
<proteinExistence type="inferred from homology"/>
<evidence type="ECO:0000313" key="7">
    <source>
        <dbReference type="EMBL" id="QNN51327.1"/>
    </source>
</evidence>
<sequence>MSGGRLRRLLGVAGAVAGTAGVGGLASQDVSSQWYADLDKPPFQPPGAAFPVAWTLLYADIVLACAHALDRLDGPEATPGSAAEATAYRRALAANLALNAGWSWVFFRSHRLGPAVGVAGLLTLSGADLVRRTHRVSPAAAVALAPYPAWCAFATVLSAAIWRRNR</sequence>
<dbReference type="Proteomes" id="UP000515947">
    <property type="component" value="Chromosome"/>
</dbReference>
<protein>
    <submittedName>
        <fullName evidence="7">Tryptophan-rich sensory protein</fullName>
    </submittedName>
</protein>